<organism evidence="4">
    <name type="scientific">Guillardia theta (strain CCMP2712)</name>
    <name type="common">Cryptophyte</name>
    <dbReference type="NCBI Taxonomy" id="905079"/>
    <lineage>
        <taxon>Eukaryota</taxon>
        <taxon>Cryptophyceae</taxon>
        <taxon>Pyrenomonadales</taxon>
        <taxon>Geminigeraceae</taxon>
        <taxon>Guillardia</taxon>
    </lineage>
</organism>
<dbReference type="PaxDb" id="55529-EKX46056"/>
<dbReference type="InterPro" id="IPR006342">
    <property type="entry name" value="FkbM_mtfrase"/>
</dbReference>
<dbReference type="HOGENOM" id="CLU_571697_0_0_1"/>
<reference evidence="6" key="2">
    <citation type="submission" date="2012-11" db="EMBL/GenBank/DDBJ databases">
        <authorList>
            <person name="Kuo A."/>
            <person name="Curtis B.A."/>
            <person name="Tanifuji G."/>
            <person name="Burki F."/>
            <person name="Gruber A."/>
            <person name="Irimia M."/>
            <person name="Maruyama S."/>
            <person name="Arias M.C."/>
            <person name="Ball S.G."/>
            <person name="Gile G.H."/>
            <person name="Hirakawa Y."/>
            <person name="Hopkins J.F."/>
            <person name="Rensing S.A."/>
            <person name="Schmutz J."/>
            <person name="Symeonidi A."/>
            <person name="Elias M."/>
            <person name="Eveleigh R.J."/>
            <person name="Herman E.K."/>
            <person name="Klute M.J."/>
            <person name="Nakayama T."/>
            <person name="Obornik M."/>
            <person name="Reyes-Prieto A."/>
            <person name="Armbrust E.V."/>
            <person name="Aves S.J."/>
            <person name="Beiko R.G."/>
            <person name="Coutinho P."/>
            <person name="Dacks J.B."/>
            <person name="Durnford D.G."/>
            <person name="Fast N.M."/>
            <person name="Green B.R."/>
            <person name="Grisdale C."/>
            <person name="Hempe F."/>
            <person name="Henrissat B."/>
            <person name="Hoppner M.P."/>
            <person name="Ishida K.-I."/>
            <person name="Kim E."/>
            <person name="Koreny L."/>
            <person name="Kroth P.G."/>
            <person name="Liu Y."/>
            <person name="Malik S.-B."/>
            <person name="Maier U.G."/>
            <person name="McRose D."/>
            <person name="Mock T."/>
            <person name="Neilson J.A."/>
            <person name="Onodera N.T."/>
            <person name="Poole A.M."/>
            <person name="Pritham E.J."/>
            <person name="Richards T.A."/>
            <person name="Rocap G."/>
            <person name="Roy S.W."/>
            <person name="Sarai C."/>
            <person name="Schaack S."/>
            <person name="Shirato S."/>
            <person name="Slamovits C.H."/>
            <person name="Spencer D.F."/>
            <person name="Suzuki S."/>
            <person name="Worden A.Z."/>
            <person name="Zauner S."/>
            <person name="Barry K."/>
            <person name="Bell C."/>
            <person name="Bharti A.K."/>
            <person name="Crow J.A."/>
            <person name="Grimwood J."/>
            <person name="Kramer R."/>
            <person name="Lindquist E."/>
            <person name="Lucas S."/>
            <person name="Salamov A."/>
            <person name="McFadden G.I."/>
            <person name="Lane C.E."/>
            <person name="Keeling P.J."/>
            <person name="Gray M.W."/>
            <person name="Grigoriev I.V."/>
            <person name="Archibald J.M."/>
        </authorList>
    </citation>
    <scope>NUCLEOTIDE SEQUENCE</scope>
    <source>
        <strain evidence="6">CCMP2712</strain>
    </source>
</reference>
<feature type="signal peptide" evidence="2">
    <location>
        <begin position="1"/>
        <end position="24"/>
    </location>
</feature>
<evidence type="ECO:0000259" key="3">
    <source>
        <dbReference type="Pfam" id="PF05050"/>
    </source>
</evidence>
<accession>L1JC07</accession>
<evidence type="ECO:0000313" key="5">
    <source>
        <dbReference type="EnsemblProtists" id="EKX46056"/>
    </source>
</evidence>
<dbReference type="NCBIfam" id="TIGR01444">
    <property type="entry name" value="fkbM_fam"/>
    <property type="match status" value="1"/>
</dbReference>
<name>L1JC07_GUITC</name>
<reference evidence="5" key="3">
    <citation type="submission" date="2016-03" db="UniProtKB">
        <authorList>
            <consortium name="EnsemblProtists"/>
        </authorList>
    </citation>
    <scope>IDENTIFICATION</scope>
</reference>
<evidence type="ECO:0000256" key="2">
    <source>
        <dbReference type="SAM" id="SignalP"/>
    </source>
</evidence>
<dbReference type="eggNOG" id="ENOG502S7NC">
    <property type="taxonomic scope" value="Eukaryota"/>
</dbReference>
<proteinExistence type="predicted"/>
<keyword evidence="6" id="KW-1185">Reference proteome</keyword>
<protein>
    <recommendedName>
        <fullName evidence="3">Methyltransferase FkbM domain-containing protein</fullName>
    </recommendedName>
</protein>
<dbReference type="PANTHER" id="PTHR34203:SF13">
    <property type="entry name" value="EXPRESSED PROTEIN"/>
    <property type="match status" value="1"/>
</dbReference>
<dbReference type="PANTHER" id="PTHR34203">
    <property type="entry name" value="METHYLTRANSFERASE, FKBM FAMILY PROTEIN"/>
    <property type="match status" value="1"/>
</dbReference>
<dbReference type="Pfam" id="PF05050">
    <property type="entry name" value="Methyltransf_21"/>
    <property type="match status" value="1"/>
</dbReference>
<feature type="region of interest" description="Disordered" evidence="1">
    <location>
        <begin position="22"/>
        <end position="65"/>
    </location>
</feature>
<dbReference type="EMBL" id="JH992996">
    <property type="protein sequence ID" value="EKX46056.1"/>
    <property type="molecule type" value="Genomic_DNA"/>
</dbReference>
<evidence type="ECO:0000313" key="4">
    <source>
        <dbReference type="EMBL" id="EKX46056.1"/>
    </source>
</evidence>
<dbReference type="Proteomes" id="UP000011087">
    <property type="component" value="Unassembled WGS sequence"/>
</dbReference>
<dbReference type="InterPro" id="IPR052514">
    <property type="entry name" value="SAM-dependent_MTase"/>
</dbReference>
<sequence>MKPSRRGLALVLVLLAAHAGLDEGKEEESSTGTLPHPIPGTARPSWRGDEGRCPQGGEDQSYVPTPRPSAMVAEMESMLVVRTNTPYPFWFALPTSEANPGYLSNSARDTRVMNPSGSVIMHALLEAQCRVMKGGRAPLVVDVGAHVGWFTMMAASYGCRVLAIEPQPHAHVFLNASLLLNGWKGRIDVVHAAVGDKGGSVKMVNRHGWDNWDVTEMTDVDDDAPGDVVRQVRLDDLVDDDILLLKIDAEGAEDLVMRSALRILEGRKIDSILLEAKGSSDEARNEFKKGVFKGLVEKGYTAYEFYEEVGRSVFSWNLHDHLFPLQKTLSFENWPSEQVFEDHLFVRQDLDLPKPGTVSILFPPMDHVFRDPSKIALVFALYNYTSTDGSLNISINKRSLVEKIVPGSGNHVGRDVEYFTLLLPELPEAHHFITQGEELLENVGSEDTVHFTVNPRGASMSSAIAWHCSRFLDESHCR</sequence>
<dbReference type="GeneID" id="17302634"/>
<dbReference type="SUPFAM" id="SSF53335">
    <property type="entry name" value="S-adenosyl-L-methionine-dependent methyltransferases"/>
    <property type="match status" value="1"/>
</dbReference>
<dbReference type="Gene3D" id="3.40.50.150">
    <property type="entry name" value="Vaccinia Virus protein VP39"/>
    <property type="match status" value="1"/>
</dbReference>
<feature type="domain" description="Methyltransferase FkbM" evidence="3">
    <location>
        <begin position="142"/>
        <end position="287"/>
    </location>
</feature>
<feature type="chain" id="PRO_5008771123" description="Methyltransferase FkbM domain-containing protein" evidence="2">
    <location>
        <begin position="25"/>
        <end position="478"/>
    </location>
</feature>
<dbReference type="RefSeq" id="XP_005833036.1">
    <property type="nucleotide sequence ID" value="XM_005832979.1"/>
</dbReference>
<dbReference type="InterPro" id="IPR029063">
    <property type="entry name" value="SAM-dependent_MTases_sf"/>
</dbReference>
<gene>
    <name evidence="4" type="ORF">GUITHDRAFT_138534</name>
</gene>
<keyword evidence="2" id="KW-0732">Signal</keyword>
<dbReference type="OrthoDB" id="411251at2759"/>
<dbReference type="EnsemblProtists" id="EKX46056">
    <property type="protein sequence ID" value="EKX46056"/>
    <property type="gene ID" value="GUITHDRAFT_138534"/>
</dbReference>
<evidence type="ECO:0000313" key="6">
    <source>
        <dbReference type="Proteomes" id="UP000011087"/>
    </source>
</evidence>
<dbReference type="AlphaFoldDB" id="L1JC07"/>
<evidence type="ECO:0000256" key="1">
    <source>
        <dbReference type="SAM" id="MobiDB-lite"/>
    </source>
</evidence>
<dbReference type="KEGG" id="gtt:GUITHDRAFT_138534"/>
<reference evidence="4 6" key="1">
    <citation type="journal article" date="2012" name="Nature">
        <title>Algal genomes reveal evolutionary mosaicism and the fate of nucleomorphs.</title>
        <authorList>
            <consortium name="DOE Joint Genome Institute"/>
            <person name="Curtis B.A."/>
            <person name="Tanifuji G."/>
            <person name="Burki F."/>
            <person name="Gruber A."/>
            <person name="Irimia M."/>
            <person name="Maruyama S."/>
            <person name="Arias M.C."/>
            <person name="Ball S.G."/>
            <person name="Gile G.H."/>
            <person name="Hirakawa Y."/>
            <person name="Hopkins J.F."/>
            <person name="Kuo A."/>
            <person name="Rensing S.A."/>
            <person name="Schmutz J."/>
            <person name="Symeonidi A."/>
            <person name="Elias M."/>
            <person name="Eveleigh R.J."/>
            <person name="Herman E.K."/>
            <person name="Klute M.J."/>
            <person name="Nakayama T."/>
            <person name="Obornik M."/>
            <person name="Reyes-Prieto A."/>
            <person name="Armbrust E.V."/>
            <person name="Aves S.J."/>
            <person name="Beiko R.G."/>
            <person name="Coutinho P."/>
            <person name="Dacks J.B."/>
            <person name="Durnford D.G."/>
            <person name="Fast N.M."/>
            <person name="Green B.R."/>
            <person name="Grisdale C.J."/>
            <person name="Hempel F."/>
            <person name="Henrissat B."/>
            <person name="Hoppner M.P."/>
            <person name="Ishida K."/>
            <person name="Kim E."/>
            <person name="Koreny L."/>
            <person name="Kroth P.G."/>
            <person name="Liu Y."/>
            <person name="Malik S.B."/>
            <person name="Maier U.G."/>
            <person name="McRose D."/>
            <person name="Mock T."/>
            <person name="Neilson J.A."/>
            <person name="Onodera N.T."/>
            <person name="Poole A.M."/>
            <person name="Pritham E.J."/>
            <person name="Richards T.A."/>
            <person name="Rocap G."/>
            <person name="Roy S.W."/>
            <person name="Sarai C."/>
            <person name="Schaack S."/>
            <person name="Shirato S."/>
            <person name="Slamovits C.H."/>
            <person name="Spencer D.F."/>
            <person name="Suzuki S."/>
            <person name="Worden A.Z."/>
            <person name="Zauner S."/>
            <person name="Barry K."/>
            <person name="Bell C."/>
            <person name="Bharti A.K."/>
            <person name="Crow J.A."/>
            <person name="Grimwood J."/>
            <person name="Kramer R."/>
            <person name="Lindquist E."/>
            <person name="Lucas S."/>
            <person name="Salamov A."/>
            <person name="McFadden G.I."/>
            <person name="Lane C.E."/>
            <person name="Keeling P.J."/>
            <person name="Gray M.W."/>
            <person name="Grigoriev I.V."/>
            <person name="Archibald J.M."/>
        </authorList>
    </citation>
    <scope>NUCLEOTIDE SEQUENCE</scope>
    <source>
        <strain evidence="4 6">CCMP2712</strain>
    </source>
</reference>